<accession>A0A0H5WRF4</accession>
<proteinExistence type="predicted"/>
<dbReference type="Proteomes" id="UP000471242">
    <property type="component" value="Unassembled WGS sequence"/>
</dbReference>
<evidence type="ECO:0000313" key="1">
    <source>
        <dbReference type="EMBL" id="MVD23890.1"/>
    </source>
</evidence>
<reference evidence="1 2" key="1">
    <citation type="submission" date="2018-09" db="EMBL/GenBank/DDBJ databases">
        <title>Genomic epidemiology reveals two lineages of Vibrio cholerae that can cause global cholera epidemics despite absence of cholera toxin gene.</title>
        <authorList>
            <person name="Wang H."/>
            <person name="Zen W."/>
            <person name="Yu H."/>
            <person name="Zhang W."/>
            <person name="Pan J."/>
            <person name="Yang C."/>
            <person name="Cui Y."/>
        </authorList>
    </citation>
    <scope>NUCLEOTIDE SEQUENCE [LARGE SCALE GENOMIC DNA]</scope>
    <source>
        <strain evidence="1 2">00-1_S85</strain>
    </source>
</reference>
<protein>
    <submittedName>
        <fullName evidence="1">Uncharacterized protein</fullName>
    </submittedName>
</protein>
<evidence type="ECO:0000313" key="2">
    <source>
        <dbReference type="Proteomes" id="UP000471242"/>
    </source>
</evidence>
<name>A0A0H5WRF4_VIBCL</name>
<dbReference type="KEGG" id="vcq:EN18_01995"/>
<dbReference type="EMBL" id="QZRB01000015">
    <property type="protein sequence ID" value="MVD23890.1"/>
    <property type="molecule type" value="Genomic_DNA"/>
</dbReference>
<gene>
    <name evidence="1" type="ORF">D6U24_11020</name>
</gene>
<dbReference type="RefSeq" id="WP_001882571.1">
    <property type="nucleotide sequence ID" value="NZ_AP018677.1"/>
</dbReference>
<dbReference type="AlphaFoldDB" id="A0A0H5WRF4"/>
<sequence length="207" mass="23558">MESLLEISFTDCSPARRDIYPVSVHCHSACNLVVWRVDSNPSEEEMVELKKYVARLMDRLTDLMHDYQKFAPLVALIDMHKKSDSWLQLMGDQDWHRGRFVLQAVKSFEGKSVEDAKKRWLGELASSEYTPRRITAQDFSCVLSEAVKNAKPPRGVEPQLFTRFTDILKVSVDAGENDSVAQSWQDELVKDINDLLGKPVLEVTSLG</sequence>
<organism evidence="1 2">
    <name type="scientific">Vibrio cholerae</name>
    <dbReference type="NCBI Taxonomy" id="666"/>
    <lineage>
        <taxon>Bacteria</taxon>
        <taxon>Pseudomonadati</taxon>
        <taxon>Pseudomonadota</taxon>
        <taxon>Gammaproteobacteria</taxon>
        <taxon>Vibrionales</taxon>
        <taxon>Vibrionaceae</taxon>
        <taxon>Vibrio</taxon>
    </lineage>
</organism>
<comment type="caution">
    <text evidence="1">The sequence shown here is derived from an EMBL/GenBank/DDBJ whole genome shotgun (WGS) entry which is preliminary data.</text>
</comment>